<evidence type="ECO:0000313" key="1">
    <source>
        <dbReference type="EMBL" id="TGZ48374.1"/>
    </source>
</evidence>
<dbReference type="AlphaFoldDB" id="A0A4V3SAB1"/>
<dbReference type="EMBL" id="QBLH01002486">
    <property type="protein sequence ID" value="TGZ48374.1"/>
    <property type="molecule type" value="Genomic_DNA"/>
</dbReference>
<proteinExistence type="predicted"/>
<gene>
    <name evidence="1" type="ORF">DBV15_02757</name>
</gene>
<accession>A0A4V3SAB1</accession>
<protein>
    <submittedName>
        <fullName evidence="1">Uncharacterized protein</fullName>
    </submittedName>
</protein>
<dbReference type="Proteomes" id="UP000310200">
    <property type="component" value="Unassembled WGS sequence"/>
</dbReference>
<name>A0A4V3SAB1_9HYME</name>
<keyword evidence="2" id="KW-1185">Reference proteome</keyword>
<reference evidence="1 2" key="1">
    <citation type="journal article" date="2019" name="Philos. Trans. R. Soc. Lond., B, Biol. Sci.">
        <title>Ant behaviour and brain gene expression of defending hosts depend on the ecological success of the intruding social parasite.</title>
        <authorList>
            <person name="Kaur R."/>
            <person name="Stoldt M."/>
            <person name="Jongepier E."/>
            <person name="Feldmeyer B."/>
            <person name="Menzel F."/>
            <person name="Bornberg-Bauer E."/>
            <person name="Foitzik S."/>
        </authorList>
    </citation>
    <scope>NUCLEOTIDE SEQUENCE [LARGE SCALE GENOMIC DNA]</scope>
    <source>
        <tissue evidence="1">Whole body</tissue>
    </source>
</reference>
<organism evidence="1 2">
    <name type="scientific">Temnothorax longispinosus</name>
    <dbReference type="NCBI Taxonomy" id="300112"/>
    <lineage>
        <taxon>Eukaryota</taxon>
        <taxon>Metazoa</taxon>
        <taxon>Ecdysozoa</taxon>
        <taxon>Arthropoda</taxon>
        <taxon>Hexapoda</taxon>
        <taxon>Insecta</taxon>
        <taxon>Pterygota</taxon>
        <taxon>Neoptera</taxon>
        <taxon>Endopterygota</taxon>
        <taxon>Hymenoptera</taxon>
        <taxon>Apocrita</taxon>
        <taxon>Aculeata</taxon>
        <taxon>Formicoidea</taxon>
        <taxon>Formicidae</taxon>
        <taxon>Myrmicinae</taxon>
        <taxon>Temnothorax</taxon>
    </lineage>
</organism>
<evidence type="ECO:0000313" key="2">
    <source>
        <dbReference type="Proteomes" id="UP000310200"/>
    </source>
</evidence>
<comment type="caution">
    <text evidence="1">The sequence shown here is derived from an EMBL/GenBank/DDBJ whole genome shotgun (WGS) entry which is preliminary data.</text>
</comment>
<sequence length="134" mass="15466">MQKFEMTLRLLFRYANRADITQAFRTACADHKSTRPGPAVGCGAVRCGAVRGTDRLDERWSRGRKGRRPRETINHLESILLFLLLLHTSRSAEIARQPQDYWLNERESTRQPHAGSVATVIRYATEKYPKPYSY</sequence>